<evidence type="ECO:0000313" key="3">
    <source>
        <dbReference type="EMBL" id="WWS85751.1"/>
    </source>
</evidence>
<dbReference type="SUPFAM" id="SSF52317">
    <property type="entry name" value="Class I glutamine amidotransferase-like"/>
    <property type="match status" value="1"/>
</dbReference>
<evidence type="ECO:0000259" key="2">
    <source>
        <dbReference type="Pfam" id="PF00117"/>
    </source>
</evidence>
<dbReference type="EC" id="4.1.3.27" evidence="3"/>
<dbReference type="GO" id="GO:0004049">
    <property type="term" value="F:anthranilate synthase activity"/>
    <property type="evidence" value="ECO:0007669"/>
    <property type="project" value="UniProtKB-EC"/>
</dbReference>
<keyword evidence="3" id="KW-0456">Lyase</keyword>
<reference evidence="3 4" key="1">
    <citation type="submission" date="2024-02" db="EMBL/GenBank/DDBJ databases">
        <authorList>
            <person name="Alasadi S."/>
            <person name="Hussein S.A."/>
        </authorList>
    </citation>
    <scope>NUCLEOTIDE SEQUENCE [LARGE SCALE GENOMIC DNA]</scope>
    <source>
        <strain evidence="3 4">GJ_SRA_44_2022</strain>
    </source>
</reference>
<dbReference type="InterPro" id="IPR029062">
    <property type="entry name" value="Class_I_gatase-like"/>
</dbReference>
<protein>
    <submittedName>
        <fullName evidence="3">Aminodeoxychorismate/anthranilate synthase component II</fullName>
        <ecNumber evidence="3">4.1.3.27</ecNumber>
    </submittedName>
</protein>
<dbReference type="PRINTS" id="PR00096">
    <property type="entry name" value="GATASE"/>
</dbReference>
<dbReference type="NCBIfam" id="TIGR00566">
    <property type="entry name" value="trpG_papA"/>
    <property type="match status" value="1"/>
</dbReference>
<name>A0ABZ2HT57_9MICO</name>
<dbReference type="RefSeq" id="WP_025102890.1">
    <property type="nucleotide sequence ID" value="NZ_CP064873.1"/>
</dbReference>
<sequence length="210" mass="21789">MTRVLVVDNHDSFVHTLVGYLRELGADTTLVESDATDAAAVERMLDSHDALLLSPGPGAPVDAGVSVEAARIAMRRGVPTLGVCLGHQVIGAALGAPVRSAPAVMHGMVSAVRHDGSALFAGLPSPFDVGRYHSLALAAGDLPADLTVTATAPDGTVMALAHRTLPLHGVQFHPESVLTRGGYRLLANWLGLCGDEEAVSRSARLDPLAR</sequence>
<dbReference type="InterPro" id="IPR017926">
    <property type="entry name" value="GATASE"/>
</dbReference>
<dbReference type="EMBL" id="CP146240">
    <property type="protein sequence ID" value="WWS85751.1"/>
    <property type="molecule type" value="Genomic_DNA"/>
</dbReference>
<dbReference type="PANTHER" id="PTHR43418">
    <property type="entry name" value="MULTIFUNCTIONAL TRYPTOPHAN BIOSYNTHESIS PROTEIN-RELATED"/>
    <property type="match status" value="1"/>
</dbReference>
<dbReference type="PANTHER" id="PTHR43418:SF4">
    <property type="entry name" value="MULTIFUNCTIONAL TRYPTOPHAN BIOSYNTHESIS PROTEIN"/>
    <property type="match status" value="1"/>
</dbReference>
<feature type="domain" description="Glutamine amidotransferase" evidence="2">
    <location>
        <begin position="5"/>
        <end position="189"/>
    </location>
</feature>
<gene>
    <name evidence="3" type="ORF">V8Z62_05870</name>
</gene>
<dbReference type="PRINTS" id="PR00099">
    <property type="entry name" value="CPSGATASE"/>
</dbReference>
<dbReference type="Proteomes" id="UP001377573">
    <property type="component" value="Chromosome"/>
</dbReference>
<keyword evidence="4" id="KW-1185">Reference proteome</keyword>
<dbReference type="PROSITE" id="PS51273">
    <property type="entry name" value="GATASE_TYPE_1"/>
    <property type="match status" value="1"/>
</dbReference>
<dbReference type="Gene3D" id="3.40.50.880">
    <property type="match status" value="1"/>
</dbReference>
<keyword evidence="1" id="KW-0315">Glutamine amidotransferase</keyword>
<dbReference type="InterPro" id="IPR006221">
    <property type="entry name" value="TrpG/PapA_dom"/>
</dbReference>
<evidence type="ECO:0000313" key="4">
    <source>
        <dbReference type="Proteomes" id="UP001377573"/>
    </source>
</evidence>
<proteinExistence type="predicted"/>
<dbReference type="PRINTS" id="PR00097">
    <property type="entry name" value="ANTSNTHASEII"/>
</dbReference>
<dbReference type="InterPro" id="IPR050472">
    <property type="entry name" value="Anth_synth/Amidotransfase"/>
</dbReference>
<organism evidence="3 4">
    <name type="scientific">Microbacterium paraoxydans</name>
    <dbReference type="NCBI Taxonomy" id="199592"/>
    <lineage>
        <taxon>Bacteria</taxon>
        <taxon>Bacillati</taxon>
        <taxon>Actinomycetota</taxon>
        <taxon>Actinomycetes</taxon>
        <taxon>Micrococcales</taxon>
        <taxon>Microbacteriaceae</taxon>
        <taxon>Microbacterium</taxon>
    </lineage>
</organism>
<dbReference type="CDD" id="cd01743">
    <property type="entry name" value="GATase1_Anthranilate_Synthase"/>
    <property type="match status" value="1"/>
</dbReference>
<accession>A0ABZ2HT57</accession>
<dbReference type="Pfam" id="PF00117">
    <property type="entry name" value="GATase"/>
    <property type="match status" value="1"/>
</dbReference>
<evidence type="ECO:0000256" key="1">
    <source>
        <dbReference type="ARBA" id="ARBA00022962"/>
    </source>
</evidence>